<evidence type="ECO:0000313" key="1">
    <source>
        <dbReference type="EMBL" id="KAL0105685.1"/>
    </source>
</evidence>
<dbReference type="EMBL" id="JADYXP020000018">
    <property type="protein sequence ID" value="KAL0105685.1"/>
    <property type="molecule type" value="Genomic_DNA"/>
</dbReference>
<reference evidence="1 2" key="1">
    <citation type="submission" date="2023-03" db="EMBL/GenBank/DDBJ databases">
        <title>High recombination rates correlate with genetic variation in Cardiocondyla obscurior ants.</title>
        <authorList>
            <person name="Errbii M."/>
        </authorList>
    </citation>
    <scope>NUCLEOTIDE SEQUENCE [LARGE SCALE GENOMIC DNA]</scope>
    <source>
        <strain evidence="1">Alpha-2009</strain>
        <tissue evidence="1">Whole body</tissue>
    </source>
</reference>
<dbReference type="Proteomes" id="UP001430953">
    <property type="component" value="Unassembled WGS sequence"/>
</dbReference>
<sequence>MRAARREKRCTALALQARRVRVIVAACSVPTLSVPRTRVFCLRLRSLRSPFVSSRTNGLFTFICRLFRLLFEFGSTKIQLVPRIVIGFLFNFKFYVSLAKLLTDRIYYTFYLSPCNF</sequence>
<name>A0AAW2ES51_9HYME</name>
<keyword evidence="2" id="KW-1185">Reference proteome</keyword>
<dbReference type="AlphaFoldDB" id="A0AAW2ES51"/>
<evidence type="ECO:0000313" key="2">
    <source>
        <dbReference type="Proteomes" id="UP001430953"/>
    </source>
</evidence>
<protein>
    <submittedName>
        <fullName evidence="1">Uncharacterized protein</fullName>
    </submittedName>
</protein>
<organism evidence="1 2">
    <name type="scientific">Cardiocondyla obscurior</name>
    <dbReference type="NCBI Taxonomy" id="286306"/>
    <lineage>
        <taxon>Eukaryota</taxon>
        <taxon>Metazoa</taxon>
        <taxon>Ecdysozoa</taxon>
        <taxon>Arthropoda</taxon>
        <taxon>Hexapoda</taxon>
        <taxon>Insecta</taxon>
        <taxon>Pterygota</taxon>
        <taxon>Neoptera</taxon>
        <taxon>Endopterygota</taxon>
        <taxon>Hymenoptera</taxon>
        <taxon>Apocrita</taxon>
        <taxon>Aculeata</taxon>
        <taxon>Formicoidea</taxon>
        <taxon>Formicidae</taxon>
        <taxon>Myrmicinae</taxon>
        <taxon>Cardiocondyla</taxon>
    </lineage>
</organism>
<accession>A0AAW2ES51</accession>
<gene>
    <name evidence="1" type="ORF">PUN28_015867</name>
</gene>
<proteinExistence type="predicted"/>
<comment type="caution">
    <text evidence="1">The sequence shown here is derived from an EMBL/GenBank/DDBJ whole genome shotgun (WGS) entry which is preliminary data.</text>
</comment>